<evidence type="ECO:0000256" key="3">
    <source>
        <dbReference type="ARBA" id="ARBA00022737"/>
    </source>
</evidence>
<dbReference type="InterPro" id="IPR036236">
    <property type="entry name" value="Znf_C2H2_sf"/>
</dbReference>
<dbReference type="Pfam" id="PF00096">
    <property type="entry name" value="zf-C2H2"/>
    <property type="match status" value="2"/>
</dbReference>
<evidence type="ECO:0000256" key="2">
    <source>
        <dbReference type="ARBA" id="ARBA00022723"/>
    </source>
</evidence>
<keyword evidence="5" id="KW-0862">Zinc</keyword>
<keyword evidence="3" id="KW-0677">Repeat</keyword>
<feature type="domain" description="C2H2-type" evidence="11">
    <location>
        <begin position="1234"/>
        <end position="1263"/>
    </location>
</feature>
<evidence type="ECO:0000313" key="13">
    <source>
        <dbReference type="Proteomes" id="UP001321473"/>
    </source>
</evidence>
<keyword evidence="13" id="KW-1185">Reference proteome</keyword>
<feature type="region of interest" description="Disordered" evidence="10">
    <location>
        <begin position="1"/>
        <end position="87"/>
    </location>
</feature>
<dbReference type="PROSITE" id="PS00028">
    <property type="entry name" value="ZINC_FINGER_C2H2_1"/>
    <property type="match status" value="8"/>
</dbReference>
<keyword evidence="7" id="KW-0804">Transcription</keyword>
<evidence type="ECO:0000313" key="12">
    <source>
        <dbReference type="EMBL" id="KAK8781000.1"/>
    </source>
</evidence>
<feature type="compositionally biased region" description="Low complexity" evidence="10">
    <location>
        <begin position="324"/>
        <end position="337"/>
    </location>
</feature>
<feature type="domain" description="C2H2-type" evidence="11">
    <location>
        <begin position="840"/>
        <end position="864"/>
    </location>
</feature>
<feature type="domain" description="C2H2-type" evidence="11">
    <location>
        <begin position="1472"/>
        <end position="1500"/>
    </location>
</feature>
<dbReference type="PROSITE" id="PS50157">
    <property type="entry name" value="ZINC_FINGER_C2H2_2"/>
    <property type="match status" value="7"/>
</dbReference>
<dbReference type="GO" id="GO:0008270">
    <property type="term" value="F:zinc ion binding"/>
    <property type="evidence" value="ECO:0007669"/>
    <property type="project" value="UniProtKB-KW"/>
</dbReference>
<dbReference type="GO" id="GO:0000981">
    <property type="term" value="F:DNA-binding transcription factor activity, RNA polymerase II-specific"/>
    <property type="evidence" value="ECO:0007669"/>
    <property type="project" value="TreeGrafter"/>
</dbReference>
<evidence type="ECO:0000256" key="8">
    <source>
        <dbReference type="ARBA" id="ARBA00023242"/>
    </source>
</evidence>
<comment type="subcellular location">
    <subcellularLocation>
        <location evidence="1">Nucleus</location>
    </subcellularLocation>
</comment>
<evidence type="ECO:0000256" key="7">
    <source>
        <dbReference type="ARBA" id="ARBA00023163"/>
    </source>
</evidence>
<evidence type="ECO:0000256" key="9">
    <source>
        <dbReference type="PROSITE-ProRule" id="PRU00042"/>
    </source>
</evidence>
<dbReference type="PANTHER" id="PTHR45944">
    <property type="entry name" value="SCHNURRI, ISOFORM F"/>
    <property type="match status" value="1"/>
</dbReference>
<dbReference type="PANTHER" id="PTHR45944:SF2">
    <property type="entry name" value="SCHNURRI, ISOFORM F"/>
    <property type="match status" value="1"/>
</dbReference>
<evidence type="ECO:0000256" key="4">
    <source>
        <dbReference type="ARBA" id="ARBA00022771"/>
    </source>
</evidence>
<reference evidence="12 13" key="1">
    <citation type="journal article" date="2023" name="Arcadia Sci">
        <title>De novo assembly of a long-read Amblyomma americanum tick genome.</title>
        <authorList>
            <person name="Chou S."/>
            <person name="Poskanzer K.E."/>
            <person name="Rollins M."/>
            <person name="Thuy-Boun P.S."/>
        </authorList>
    </citation>
    <scope>NUCLEOTIDE SEQUENCE [LARGE SCALE GENOMIC DNA]</scope>
    <source>
        <strain evidence="12">F_SG_1</strain>
        <tissue evidence="12">Salivary glands</tissue>
    </source>
</reference>
<gene>
    <name evidence="12" type="ORF">V5799_017660</name>
</gene>
<sequence length="1517" mass="159793">MAVVHGPLVPRNASPGEELRPRELGPPGLAVTSPGPCADLGCARDPAAPSGDVVLPGGQCRGTSPRDFRSSRDHRPSRDSRDLPLRIDVGASVSRDYLSSSPIGRLPARETAVPTRDATALSTRLSRDMTRGDSARPKDATSPICNTVMSASSCSTAVVTPVTPPTVTGCSGDVNMPSTVYGSSPGRKLEDTLAGLRLAPPRESVLVRGPGLSAARPQVTSPQILEQHISKIISENAAIVETLDPLWTKRYMRHSSSGSNSSSSSSVSGSSGDSRSGSLGGGSNSTRKWSLDPSAIGSRGRSNPRRVSESALVRTSLSPSTAVAATSAATAPTSTVVAPPPDAPDGSIIRDLLLRHRGEGGAEGACPKCGIWFRSAATLEVHLEHYCKAPNPPPKKRKISEPVLSSHHAAAASRFQFPPVSTRAADDMMTGHVNSVGASGSSRSNSVSFLPGPPAGLDKMPGPPPALPPPAALPPLPPLLASSPPSLSPPVLTATPPVVTAVPTTSLLAPPLRANRPTSLALGGGASTLVGSTLVSPETPRPKKTCLQLYINGHAYTYLGLKCSTRSTYCCIYRPQPMYVAQEAAPPGLSMYSDWRVVPVAEPVPGVAHVRLLKHYDSRQWLHSGTSCTTMSPCGAAAPLVTHSSYWLFRSRAPPKEASQSTAMESDASAASPKASVQEPVPSSEAPVVMESMESVPVTNVATAEHAQVVQSVVPSVPVPTMPQAAPLLPPTLVPPPVPPAAPVPAATSSEGPGSPMETEPLAAPKEDATPTPADESRNGTSGSPKRVRIFEGGFKSNEAYTYVRGRGRGKYVCEECGIRCKKPSMLKKHIRTHTDLRPFSCHHCCFAFKTKGNLTKHMKSKAHHKKCTELGILPVPTTVDDSTQVDPDTLARQEQQQRERPASEDDEEEEEEEEEEEDDDDEEEEEEEEEEDDEGAPIGLLAVVAPPPVPQPMSSGLPPPSVSCSIPVITLTGPPDSVSPLMHPPAAAMTATCQVSEEQEAARSLLHLSAHVPDASWPSDGAPTMPSTSRASPISASAGPTTSLMVGPAAYVGAGSSGNPGTSAELTPPEPGSWPQGGLPWLSSPPAGHRPRSFSMEMHERAAGIAEAEPTRRYSMSSLGRHPDEGPMDLSTARQRRLEILPGGFVSGHNVRSYAREGGLLGACLELGGTAPPLPQGHIPAAAGTSSESGGTSSGCGGGGAGEEGRCGICHKSFARASQLRMHVNIHYFERPFRCEACAVSFRTRGHLQKHRRSVGHYNRLNMNLAFGAPSADNPRPFKCADCQIAFRIHGHLAKHLRSKMHILKLECLGKLPFGMYAEMERSGVNLNEIDTSDCDNSLESLQVMAQKLYQGGEPVASPLDAAMDEISPLRGEASPPQVVEGPPPTCWESGALRPCPLCGRLLKSAKSLQVHLHCDHPSGVGLQPDEEGGAPEVPPPALTTPWPCSICQKVFPSQALLQQHFVSHTQPRPYVCDQCDAGFTSALLLANHVANSHPAADNILPPRVPLVQSPVLSTV</sequence>
<feature type="domain" description="C2H2-type" evidence="11">
    <location>
        <begin position="1279"/>
        <end position="1303"/>
    </location>
</feature>
<feature type="region of interest" description="Disordered" evidence="10">
    <location>
        <begin position="253"/>
        <end position="319"/>
    </location>
</feature>
<comment type="caution">
    <text evidence="12">The sequence shown here is derived from an EMBL/GenBank/DDBJ whole genome shotgun (WGS) entry which is preliminary data.</text>
</comment>
<dbReference type="GO" id="GO:0005634">
    <property type="term" value="C:nucleus"/>
    <property type="evidence" value="ECO:0007669"/>
    <property type="project" value="UniProtKB-SubCell"/>
</dbReference>
<feature type="region of interest" description="Disordered" evidence="10">
    <location>
        <begin position="1057"/>
        <end position="1078"/>
    </location>
</feature>
<evidence type="ECO:0000256" key="6">
    <source>
        <dbReference type="ARBA" id="ARBA00023015"/>
    </source>
</evidence>
<keyword evidence="2" id="KW-0479">Metal-binding</keyword>
<feature type="region of interest" description="Disordered" evidence="10">
    <location>
        <begin position="324"/>
        <end position="343"/>
    </location>
</feature>
<feature type="compositionally biased region" description="Low complexity" evidence="10">
    <location>
        <begin position="255"/>
        <end position="277"/>
    </location>
</feature>
<feature type="region of interest" description="Disordered" evidence="10">
    <location>
        <begin position="739"/>
        <end position="788"/>
    </location>
</feature>
<keyword evidence="8" id="KW-0539">Nucleus</keyword>
<dbReference type="Gene3D" id="3.30.160.60">
    <property type="entry name" value="Classic Zinc Finger"/>
    <property type="match status" value="6"/>
</dbReference>
<feature type="region of interest" description="Disordered" evidence="10">
    <location>
        <begin position="877"/>
        <end position="938"/>
    </location>
</feature>
<dbReference type="InterPro" id="IPR051969">
    <property type="entry name" value="Zinc-finger_DNA-bd_regulators"/>
</dbReference>
<name>A0AAQ4F1I8_AMBAM</name>
<dbReference type="GO" id="GO:0000978">
    <property type="term" value="F:RNA polymerase II cis-regulatory region sequence-specific DNA binding"/>
    <property type="evidence" value="ECO:0007669"/>
    <property type="project" value="TreeGrafter"/>
</dbReference>
<feature type="compositionally biased region" description="Basic and acidic residues" evidence="10">
    <location>
        <begin position="64"/>
        <end position="85"/>
    </location>
</feature>
<dbReference type="FunFam" id="3.30.160.60:FF:000083">
    <property type="entry name" value="Immunodeficiency virus type I enhancer binding protein 1"/>
    <property type="match status" value="1"/>
</dbReference>
<protein>
    <recommendedName>
        <fullName evidence="11">C2H2-type domain-containing protein</fullName>
    </recommendedName>
</protein>
<dbReference type="InterPro" id="IPR013087">
    <property type="entry name" value="Znf_C2H2_type"/>
</dbReference>
<dbReference type="Pfam" id="PF12874">
    <property type="entry name" value="zf-met"/>
    <property type="match status" value="1"/>
</dbReference>
<evidence type="ECO:0000256" key="10">
    <source>
        <dbReference type="SAM" id="MobiDB-lite"/>
    </source>
</evidence>
<feature type="region of interest" description="Disordered" evidence="10">
    <location>
        <begin position="431"/>
        <end position="475"/>
    </location>
</feature>
<feature type="region of interest" description="Disordered" evidence="10">
    <location>
        <begin position="657"/>
        <end position="689"/>
    </location>
</feature>
<proteinExistence type="predicted"/>
<accession>A0AAQ4F1I8</accession>
<feature type="compositionally biased region" description="Acidic residues" evidence="10">
    <location>
        <begin position="905"/>
        <end position="936"/>
    </location>
</feature>
<feature type="compositionally biased region" description="Pro residues" evidence="10">
    <location>
        <begin position="461"/>
        <end position="475"/>
    </location>
</feature>
<feature type="domain" description="C2H2-type" evidence="11">
    <location>
        <begin position="1444"/>
        <end position="1471"/>
    </location>
</feature>
<feature type="domain" description="C2H2-type" evidence="11">
    <location>
        <begin position="812"/>
        <end position="839"/>
    </location>
</feature>
<keyword evidence="4 9" id="KW-0863">Zinc-finger</keyword>
<evidence type="ECO:0000256" key="5">
    <source>
        <dbReference type="ARBA" id="ARBA00022833"/>
    </source>
</evidence>
<evidence type="ECO:0000259" key="11">
    <source>
        <dbReference type="PROSITE" id="PS50157"/>
    </source>
</evidence>
<feature type="compositionally biased region" description="Low complexity" evidence="10">
    <location>
        <begin position="433"/>
        <end position="448"/>
    </location>
</feature>
<organism evidence="12 13">
    <name type="scientific">Amblyomma americanum</name>
    <name type="common">Lone star tick</name>
    <dbReference type="NCBI Taxonomy" id="6943"/>
    <lineage>
        <taxon>Eukaryota</taxon>
        <taxon>Metazoa</taxon>
        <taxon>Ecdysozoa</taxon>
        <taxon>Arthropoda</taxon>
        <taxon>Chelicerata</taxon>
        <taxon>Arachnida</taxon>
        <taxon>Acari</taxon>
        <taxon>Parasitiformes</taxon>
        <taxon>Ixodida</taxon>
        <taxon>Ixodoidea</taxon>
        <taxon>Ixodidae</taxon>
        <taxon>Amblyomminae</taxon>
        <taxon>Amblyomma</taxon>
    </lineage>
</organism>
<feature type="compositionally biased region" description="Polar residues" evidence="10">
    <location>
        <begin position="1026"/>
        <end position="1039"/>
    </location>
</feature>
<feature type="domain" description="C2H2-type" evidence="11">
    <location>
        <begin position="1206"/>
        <end position="1233"/>
    </location>
</feature>
<feature type="compositionally biased region" description="Basic and acidic residues" evidence="10">
    <location>
        <begin position="890"/>
        <end position="904"/>
    </location>
</feature>
<dbReference type="SUPFAM" id="SSF57667">
    <property type="entry name" value="beta-beta-alpha zinc fingers"/>
    <property type="match status" value="5"/>
</dbReference>
<feature type="region of interest" description="Disordered" evidence="10">
    <location>
        <begin position="1015"/>
        <end position="1039"/>
    </location>
</feature>
<dbReference type="Proteomes" id="UP001321473">
    <property type="component" value="Unassembled WGS sequence"/>
</dbReference>
<keyword evidence="6" id="KW-0805">Transcription regulation</keyword>
<evidence type="ECO:0000256" key="1">
    <source>
        <dbReference type="ARBA" id="ARBA00004123"/>
    </source>
</evidence>
<dbReference type="EMBL" id="JARKHS020008192">
    <property type="protein sequence ID" value="KAK8781000.1"/>
    <property type="molecule type" value="Genomic_DNA"/>
</dbReference>
<dbReference type="SMART" id="SM00355">
    <property type="entry name" value="ZnF_C2H2"/>
    <property type="match status" value="9"/>
</dbReference>